<dbReference type="HAMAP" id="MF_01366">
    <property type="entry name" value="Ribosomal_uL13"/>
    <property type="match status" value="1"/>
</dbReference>
<dbReference type="InterPro" id="IPR036899">
    <property type="entry name" value="Ribosomal_uL13_sf"/>
</dbReference>
<evidence type="ECO:0000256" key="4">
    <source>
        <dbReference type="SAM" id="MobiDB-lite"/>
    </source>
</evidence>
<evidence type="ECO:0000313" key="8">
    <source>
        <dbReference type="EMBL" id="CAB5025555.1"/>
    </source>
</evidence>
<comment type="similarity">
    <text evidence="1">Belongs to the universal ribosomal protein uL13 family.</text>
</comment>
<dbReference type="GO" id="GO:0003735">
    <property type="term" value="F:structural constituent of ribosome"/>
    <property type="evidence" value="ECO:0007669"/>
    <property type="project" value="InterPro"/>
</dbReference>
<dbReference type="EMBL" id="CAEZYK010000082">
    <property type="protein sequence ID" value="CAB4730392.1"/>
    <property type="molecule type" value="Genomic_DNA"/>
</dbReference>
<dbReference type="CDD" id="cd00392">
    <property type="entry name" value="Ribosomal_L13"/>
    <property type="match status" value="1"/>
</dbReference>
<dbReference type="SUPFAM" id="SSF52161">
    <property type="entry name" value="Ribosomal protein L13"/>
    <property type="match status" value="1"/>
</dbReference>
<dbReference type="Gene3D" id="3.90.1180.10">
    <property type="entry name" value="Ribosomal protein L13"/>
    <property type="match status" value="1"/>
</dbReference>
<dbReference type="AlphaFoldDB" id="A0A6J7R9R6"/>
<dbReference type="EMBL" id="CAFBOF010000021">
    <property type="protein sequence ID" value="CAB4979286.1"/>
    <property type="molecule type" value="Genomic_DNA"/>
</dbReference>
<dbReference type="EMBL" id="CAFBPQ010000027">
    <property type="protein sequence ID" value="CAB5025555.1"/>
    <property type="molecule type" value="Genomic_DNA"/>
</dbReference>
<dbReference type="PIRSF" id="PIRSF002181">
    <property type="entry name" value="Ribosomal_L13"/>
    <property type="match status" value="1"/>
</dbReference>
<proteinExistence type="inferred from homology"/>
<dbReference type="PANTHER" id="PTHR11545">
    <property type="entry name" value="RIBOSOMAL PROTEIN L13"/>
    <property type="match status" value="1"/>
</dbReference>
<feature type="region of interest" description="Disordered" evidence="4">
    <location>
        <begin position="128"/>
        <end position="147"/>
    </location>
</feature>
<dbReference type="GO" id="GO:0006412">
    <property type="term" value="P:translation"/>
    <property type="evidence" value="ECO:0007669"/>
    <property type="project" value="InterPro"/>
</dbReference>
<protein>
    <submittedName>
        <fullName evidence="8">Unannotated protein</fullName>
    </submittedName>
</protein>
<dbReference type="GO" id="GO:0003729">
    <property type="term" value="F:mRNA binding"/>
    <property type="evidence" value="ECO:0007669"/>
    <property type="project" value="TreeGrafter"/>
</dbReference>
<reference evidence="8" key="1">
    <citation type="submission" date="2020-05" db="EMBL/GenBank/DDBJ databases">
        <authorList>
            <person name="Chiriac C."/>
            <person name="Salcher M."/>
            <person name="Ghai R."/>
            <person name="Kavagutti S V."/>
        </authorList>
    </citation>
    <scope>NUCLEOTIDE SEQUENCE</scope>
</reference>
<dbReference type="EMBL" id="CAFBMM010000078">
    <property type="protein sequence ID" value="CAB4913593.1"/>
    <property type="molecule type" value="Genomic_DNA"/>
</dbReference>
<dbReference type="GO" id="GO:0017148">
    <property type="term" value="P:negative regulation of translation"/>
    <property type="evidence" value="ECO:0007669"/>
    <property type="project" value="TreeGrafter"/>
</dbReference>
<dbReference type="GO" id="GO:0022625">
    <property type="term" value="C:cytosolic large ribosomal subunit"/>
    <property type="evidence" value="ECO:0007669"/>
    <property type="project" value="TreeGrafter"/>
</dbReference>
<organism evidence="8">
    <name type="scientific">freshwater metagenome</name>
    <dbReference type="NCBI Taxonomy" id="449393"/>
    <lineage>
        <taxon>unclassified sequences</taxon>
        <taxon>metagenomes</taxon>
        <taxon>ecological metagenomes</taxon>
    </lineage>
</organism>
<sequence length="147" mass="16214">MRTFHPKENDIEHAWRVIDAEGIVLGRLATEVATLLQGKNKPIWAPNVDTGDYVVVINASLISAAPRKLADKRYYRHSGYPGGLTEESFGSLLERDPERVVRLAVQGMLPKNRLGRAMISKLKVYGGPNHPHSAQQPVVHALASRAS</sequence>
<keyword evidence="3" id="KW-0687">Ribonucleoprotein</keyword>
<dbReference type="Pfam" id="PF00572">
    <property type="entry name" value="Ribosomal_L13"/>
    <property type="match status" value="1"/>
</dbReference>
<dbReference type="InterPro" id="IPR005823">
    <property type="entry name" value="Ribosomal_uL13_bac-type"/>
</dbReference>
<accession>A0A6J7R9R6</accession>
<dbReference type="PANTHER" id="PTHR11545:SF2">
    <property type="entry name" value="LARGE RIBOSOMAL SUBUNIT PROTEIN UL13M"/>
    <property type="match status" value="1"/>
</dbReference>
<dbReference type="InterPro" id="IPR005822">
    <property type="entry name" value="Ribosomal_uL13"/>
</dbReference>
<dbReference type="NCBIfam" id="TIGR01066">
    <property type="entry name" value="rplM_bact"/>
    <property type="match status" value="1"/>
</dbReference>
<evidence type="ECO:0000313" key="5">
    <source>
        <dbReference type="EMBL" id="CAB4730392.1"/>
    </source>
</evidence>
<name>A0A6J7R9R6_9ZZZZ</name>
<dbReference type="FunFam" id="3.90.1180.10:FF:000001">
    <property type="entry name" value="50S ribosomal protein L13"/>
    <property type="match status" value="1"/>
</dbReference>
<evidence type="ECO:0000313" key="7">
    <source>
        <dbReference type="EMBL" id="CAB4979286.1"/>
    </source>
</evidence>
<evidence type="ECO:0000313" key="6">
    <source>
        <dbReference type="EMBL" id="CAB4913593.1"/>
    </source>
</evidence>
<gene>
    <name evidence="5" type="ORF">UFOPK2683_01246</name>
    <name evidence="6" type="ORF">UFOPK3605_01280</name>
    <name evidence="7" type="ORF">UFOPK3897_01007</name>
    <name evidence="8" type="ORF">UFOPK4121_00930</name>
</gene>
<evidence type="ECO:0000256" key="3">
    <source>
        <dbReference type="ARBA" id="ARBA00023274"/>
    </source>
</evidence>
<keyword evidence="2" id="KW-0689">Ribosomal protein</keyword>
<evidence type="ECO:0000256" key="2">
    <source>
        <dbReference type="ARBA" id="ARBA00022980"/>
    </source>
</evidence>
<evidence type="ECO:0000256" key="1">
    <source>
        <dbReference type="ARBA" id="ARBA00006227"/>
    </source>
</evidence>